<keyword evidence="1" id="KW-0548">Nucleotidyltransferase</keyword>
<evidence type="ECO:0000313" key="1">
    <source>
        <dbReference type="EMBL" id="CUV65271.1"/>
    </source>
</evidence>
<accession>A0A0S4XLU1</accession>
<dbReference type="EC" id="2.7.7.7" evidence="1"/>
<reference evidence="1" key="1">
    <citation type="submission" date="2015-11" db="EMBL/GenBank/DDBJ databases">
        <authorList>
            <person name="Zhang Y."/>
            <person name="Guo Z."/>
        </authorList>
    </citation>
    <scope>NUCLEOTIDE SEQUENCE</scope>
    <source>
        <strain evidence="1">BN30871</strain>
    </source>
</reference>
<dbReference type="InterPro" id="IPR027417">
    <property type="entry name" value="P-loop_NTPase"/>
</dbReference>
<dbReference type="AlphaFoldDB" id="A0A0S4XLU1"/>
<organism evidence="1">
    <name type="scientific">Sulfurovum sp. enrichment culture clone C5</name>
    <dbReference type="NCBI Taxonomy" id="497650"/>
    <lineage>
        <taxon>Bacteria</taxon>
        <taxon>Pseudomonadati</taxon>
        <taxon>Campylobacterota</taxon>
        <taxon>Epsilonproteobacteria</taxon>
        <taxon>Campylobacterales</taxon>
        <taxon>Sulfurovaceae</taxon>
        <taxon>Sulfurovum</taxon>
        <taxon>environmental samples</taxon>
    </lineage>
</organism>
<name>A0A0S4XLU1_9BACT</name>
<sequence>MMLVSQVIICDDFEHTIARLESVKTNQRFIQIIKEDAFLVEDVKYVIEKASIASSNEVVIIIGAKKFSDVVQNKLLKILEEPPKNIIFIILANQKAMILDTIRSRLPMQIIANKNNSYELDLSVENMTLQNVYDFIKLHQRTSFTQMQQIIQEIVERALKSGRYKFDYKALELFSNSIKALNMGSNSQFVLSTVLLKLLANKKQAK</sequence>
<dbReference type="NCBIfam" id="NF006296">
    <property type="entry name" value="PRK08485.1"/>
    <property type="match status" value="1"/>
</dbReference>
<dbReference type="GO" id="GO:0003887">
    <property type="term" value="F:DNA-directed DNA polymerase activity"/>
    <property type="evidence" value="ECO:0007669"/>
    <property type="project" value="UniProtKB-EC"/>
</dbReference>
<dbReference type="SUPFAM" id="SSF52540">
    <property type="entry name" value="P-loop containing nucleoside triphosphate hydrolases"/>
    <property type="match status" value="1"/>
</dbReference>
<proteinExistence type="predicted"/>
<dbReference type="Gene3D" id="3.40.50.300">
    <property type="entry name" value="P-loop containing nucleotide triphosphate hydrolases"/>
    <property type="match status" value="1"/>
</dbReference>
<dbReference type="Pfam" id="PF13177">
    <property type="entry name" value="DNA_pol3_delta2"/>
    <property type="match status" value="1"/>
</dbReference>
<keyword evidence="1" id="KW-0808">Transferase</keyword>
<dbReference type="EMBL" id="FAXN01000023">
    <property type="protein sequence ID" value="CUV65271.1"/>
    <property type="molecule type" value="Genomic_DNA"/>
</dbReference>
<gene>
    <name evidence="1" type="primary">holB</name>
    <name evidence="1" type="ORF">BN3087_240010</name>
</gene>
<protein>
    <submittedName>
        <fullName evidence="1">DNA polymerase III, delta' subunit (Modular protein)</fullName>
        <ecNumber evidence="1">2.7.7.7</ecNumber>
    </submittedName>
</protein>